<accession>A0A380BIP8</accession>
<evidence type="ECO:0000313" key="4">
    <source>
        <dbReference type="Proteomes" id="UP000254893"/>
    </source>
</evidence>
<dbReference type="RefSeq" id="WP_408987865.1">
    <property type="nucleotide sequence ID" value="NZ_UGYW01000002.1"/>
</dbReference>
<dbReference type="Gene3D" id="3.40.50.300">
    <property type="entry name" value="P-loop containing nucleotide triphosphate hydrolases"/>
    <property type="match status" value="1"/>
</dbReference>
<dbReference type="Proteomes" id="UP000254893">
    <property type="component" value="Unassembled WGS sequence"/>
</dbReference>
<dbReference type="InterPro" id="IPR027417">
    <property type="entry name" value="P-loop_NTPase"/>
</dbReference>
<feature type="coiled-coil region" evidence="1">
    <location>
        <begin position="59"/>
        <end position="114"/>
    </location>
</feature>
<feature type="domain" description="RecF/RecN/SMC N-terminal" evidence="2">
    <location>
        <begin position="26"/>
        <end position="393"/>
    </location>
</feature>
<dbReference type="Pfam" id="PF02463">
    <property type="entry name" value="SMC_N"/>
    <property type="match status" value="1"/>
</dbReference>
<reference evidence="3 4" key="1">
    <citation type="submission" date="2018-06" db="EMBL/GenBank/DDBJ databases">
        <authorList>
            <consortium name="Pathogen Informatics"/>
            <person name="Doyle S."/>
        </authorList>
    </citation>
    <scope>NUCLEOTIDE SEQUENCE [LARGE SCALE GENOMIC DNA]</scope>
    <source>
        <strain evidence="3 4">NCTC11388</strain>
    </source>
</reference>
<keyword evidence="1" id="KW-0175">Coiled coil</keyword>
<dbReference type="InterPro" id="IPR003395">
    <property type="entry name" value="RecF/RecN/SMC_N"/>
</dbReference>
<dbReference type="AlphaFoldDB" id="A0A380BIP8"/>
<protein>
    <submittedName>
        <fullName evidence="3">Chromosome partition protein Smc</fullName>
    </submittedName>
</protein>
<proteinExistence type="predicted"/>
<dbReference type="EMBL" id="UGYW01000002">
    <property type="protein sequence ID" value="SUJ01616.1"/>
    <property type="molecule type" value="Genomic_DNA"/>
</dbReference>
<evidence type="ECO:0000259" key="2">
    <source>
        <dbReference type="Pfam" id="PF02463"/>
    </source>
</evidence>
<evidence type="ECO:0000313" key="3">
    <source>
        <dbReference type="EMBL" id="SUJ01616.1"/>
    </source>
</evidence>
<evidence type="ECO:0000256" key="1">
    <source>
        <dbReference type="SAM" id="Coils"/>
    </source>
</evidence>
<dbReference type="PANTHER" id="PTHR43977">
    <property type="entry name" value="STRUCTURAL MAINTENANCE OF CHROMOSOMES PROTEIN 3"/>
    <property type="match status" value="1"/>
</dbReference>
<gene>
    <name evidence="3" type="primary">smc_2</name>
    <name evidence="3" type="ORF">NCTC11388_00836</name>
</gene>
<dbReference type="SUPFAM" id="SSF52540">
    <property type="entry name" value="P-loop containing nucleoside triphosphate hydrolases"/>
    <property type="match status" value="1"/>
</dbReference>
<sequence length="404" mass="46557">MKTKKRDLEVQDLQENFNEISEILTEKSAVFNQQNIHFHQQQNKVSGIQKDLEYRDVQKETFEARIEKNTIEYEEVQQSIKDTLQHVDHNDEDLLAMYAQKEALEKGLQDIEEDFYASRKVINDLEEAIAQSRKSKELTDMLIGEIKDKKTRLQIDLNALRERLSVEFNIDLKDLLETEPPETSLSQQALQMTCEKIKKQLDEYGTINPMAKEAYDEMNERSDFITKEKSDLLEAKNSLMATIREIDDSAKDKFMTAFTMIRENFIRVFRSLFNEEDSCDLTLSDPDNPLESDIDIIARPKGKRPLSINQLSGGEKTLTSTALLFSLYLLKPAPFCIFDEVDAPLDDTNIDKFNNIIREFSNDSQFIVVSHNKRTIASTDVIYGVTMVEQGISRVVAVDLRDVA</sequence>
<organism evidence="3 4">
    <name type="scientific">Sphingobacterium spiritivorum</name>
    <name type="common">Flavobacterium spiritivorum</name>
    <dbReference type="NCBI Taxonomy" id="258"/>
    <lineage>
        <taxon>Bacteria</taxon>
        <taxon>Pseudomonadati</taxon>
        <taxon>Bacteroidota</taxon>
        <taxon>Sphingobacteriia</taxon>
        <taxon>Sphingobacteriales</taxon>
        <taxon>Sphingobacteriaceae</taxon>
        <taxon>Sphingobacterium</taxon>
    </lineage>
</organism>
<name>A0A380BIP8_SPHSI</name>